<dbReference type="SUPFAM" id="SSF52980">
    <property type="entry name" value="Restriction endonuclease-like"/>
    <property type="match status" value="1"/>
</dbReference>
<keyword evidence="2" id="KW-1185">Reference proteome</keyword>
<protein>
    <recommendedName>
        <fullName evidence="3">Restriction endonuclease domain-containing protein</fullName>
    </recommendedName>
</protein>
<gene>
    <name evidence="1" type="ORF">U27_03090</name>
</gene>
<evidence type="ECO:0000313" key="1">
    <source>
        <dbReference type="EMBL" id="GAK56128.1"/>
    </source>
</evidence>
<dbReference type="Gene3D" id="3.90.1570.10">
    <property type="entry name" value="tt1808, chain A"/>
    <property type="match status" value="1"/>
</dbReference>
<dbReference type="InterPro" id="IPR012296">
    <property type="entry name" value="Nuclease_put_TT1808"/>
</dbReference>
<dbReference type="InterPro" id="IPR011335">
    <property type="entry name" value="Restrct_endonuc-II-like"/>
</dbReference>
<accession>A0A081BUX3</accession>
<dbReference type="STRING" id="1499967.U27_03090"/>
<reference evidence="1" key="1">
    <citation type="journal article" date="2015" name="PeerJ">
        <title>First genomic representation of candidate bacterial phylum KSB3 points to enhanced environmental sensing as a trigger of wastewater bulking.</title>
        <authorList>
            <person name="Sekiguchi Y."/>
            <person name="Ohashi A."/>
            <person name="Parks D.H."/>
            <person name="Yamauchi T."/>
            <person name="Tyson G.W."/>
            <person name="Hugenholtz P."/>
        </authorList>
    </citation>
    <scope>NUCLEOTIDE SEQUENCE [LARGE SCALE GENOMIC DNA]</scope>
</reference>
<dbReference type="HOGENOM" id="CLU_1352862_0_0_0"/>
<dbReference type="EMBL" id="DF820464">
    <property type="protein sequence ID" value="GAK56128.1"/>
    <property type="molecule type" value="Genomic_DNA"/>
</dbReference>
<dbReference type="eggNOG" id="COG4636">
    <property type="taxonomic scope" value="Bacteria"/>
</dbReference>
<name>A0A081BUX3_VECG1</name>
<evidence type="ECO:0008006" key="3">
    <source>
        <dbReference type="Google" id="ProtNLM"/>
    </source>
</evidence>
<proteinExistence type="predicted"/>
<sequence>MAATVISRLAKRPKPKTTIRPRKKNIPDVLIYEMVRSKPIYYKGYQEVMQGKKHAEDIMGSSFFQSLIISRLVRVLLTCLPEVYEVLTNELGLQFAKKHWRAADIAIYHKEQLRNIPLQNTYLDIPPKIVFEIDTKADIEQFTTPLDYYYTKTDELLAFGVEKVIWIFTETQKTMIAEPEKDWVITNWNQDISVIDDLHVNLSQIIA</sequence>
<evidence type="ECO:0000313" key="2">
    <source>
        <dbReference type="Proteomes" id="UP000030661"/>
    </source>
</evidence>
<dbReference type="AlphaFoldDB" id="A0A081BUX3"/>
<dbReference type="Proteomes" id="UP000030661">
    <property type="component" value="Unassembled WGS sequence"/>
</dbReference>
<organism evidence="1">
    <name type="scientific">Vecturithrix granuli</name>
    <dbReference type="NCBI Taxonomy" id="1499967"/>
    <lineage>
        <taxon>Bacteria</taxon>
        <taxon>Candidatus Moduliflexota</taxon>
        <taxon>Candidatus Vecturitrichia</taxon>
        <taxon>Candidatus Vecturitrichales</taxon>
        <taxon>Candidatus Vecturitrichaceae</taxon>
        <taxon>Candidatus Vecturithrix</taxon>
    </lineage>
</organism>